<comment type="similarity">
    <text evidence="1">Belongs to the saccharopine dehydrogenase family.</text>
</comment>
<name>A0A1J1ISR7_9DIPT</name>
<keyword evidence="2" id="KW-0812">Transmembrane</keyword>
<dbReference type="Gene3D" id="3.40.50.720">
    <property type="entry name" value="NAD(P)-binding Rossmann-like Domain"/>
    <property type="match status" value="1"/>
</dbReference>
<dbReference type="PANTHER" id="PTHR12286:SF5">
    <property type="entry name" value="SACCHAROPINE DEHYDROGENASE-LIKE OXIDOREDUCTASE"/>
    <property type="match status" value="1"/>
</dbReference>
<evidence type="ECO:0000256" key="2">
    <source>
        <dbReference type="SAM" id="Phobius"/>
    </source>
</evidence>
<dbReference type="InterPro" id="IPR036291">
    <property type="entry name" value="NAD(P)-bd_dom_sf"/>
</dbReference>
<dbReference type="Pfam" id="PF03435">
    <property type="entry name" value="Sacchrp_dh_NADP"/>
    <property type="match status" value="1"/>
</dbReference>
<evidence type="ECO:0000259" key="3">
    <source>
        <dbReference type="Pfam" id="PF03435"/>
    </source>
</evidence>
<dbReference type="InterPro" id="IPR005097">
    <property type="entry name" value="Sacchrp_dh_NADP-bd"/>
</dbReference>
<protein>
    <submittedName>
        <fullName evidence="4">CLUMA_CG016150, isoform A</fullName>
    </submittedName>
</protein>
<dbReference type="Proteomes" id="UP000183832">
    <property type="component" value="Unassembled WGS sequence"/>
</dbReference>
<organism evidence="4 5">
    <name type="scientific">Clunio marinus</name>
    <dbReference type="NCBI Taxonomy" id="568069"/>
    <lineage>
        <taxon>Eukaryota</taxon>
        <taxon>Metazoa</taxon>
        <taxon>Ecdysozoa</taxon>
        <taxon>Arthropoda</taxon>
        <taxon>Hexapoda</taxon>
        <taxon>Insecta</taxon>
        <taxon>Pterygota</taxon>
        <taxon>Neoptera</taxon>
        <taxon>Endopterygota</taxon>
        <taxon>Diptera</taxon>
        <taxon>Nematocera</taxon>
        <taxon>Chironomoidea</taxon>
        <taxon>Chironomidae</taxon>
        <taxon>Clunio</taxon>
    </lineage>
</organism>
<dbReference type="GO" id="GO:0005739">
    <property type="term" value="C:mitochondrion"/>
    <property type="evidence" value="ECO:0007669"/>
    <property type="project" value="TreeGrafter"/>
</dbReference>
<sequence length="424" mass="47782">MISERLDVIIFGATGYTGRFTVCNAVKLLEGLNWGIAGRCEEKLKNVLLNAGEKVKKNLSIIPIIIADINDQHSLIAMAKQAKVIVNCCGPYHKFGEQVVSACIEGGAHQVDLSAEPHHMEVIQLKYDAEAREKNVYIVSGCGFDSIPAEMGTIFLHEKFDGTLNSVEMFLYTNLLEDLIPKARVNYGTWESIIYVFAHYNELRQIRCQLFPTRTPSFEPKMPKHPLIYKSDVVGNRWCLPFPNTDRSVVLRTHRYFYDKCKKRPIQLRSNLVVDSFLHVVAIVLFAAIALIMLTFSCSRKLMLRHSKLFSFGLITKEGPKDEINENSYFDLTLVGEGWAEKFDNEMEDVKLKTNKRLRVQISAENPGYGATCIAVLLSAKTILNETSKIPQSGGVLTPGVAFQHTSLINELQRNGFTFKVLNE</sequence>
<gene>
    <name evidence="4" type="ORF">CLUMA_CG016150</name>
</gene>
<dbReference type="SUPFAM" id="SSF51735">
    <property type="entry name" value="NAD(P)-binding Rossmann-fold domains"/>
    <property type="match status" value="1"/>
</dbReference>
<dbReference type="EMBL" id="CVRI01000059">
    <property type="protein sequence ID" value="CRL03283.1"/>
    <property type="molecule type" value="Genomic_DNA"/>
</dbReference>
<dbReference type="FunFam" id="3.40.50.720:FF:000178">
    <property type="entry name" value="Saccharopine dehydrogenase-like oxidoreductase"/>
    <property type="match status" value="1"/>
</dbReference>
<keyword evidence="5" id="KW-1185">Reference proteome</keyword>
<evidence type="ECO:0000256" key="1">
    <source>
        <dbReference type="ARBA" id="ARBA00038048"/>
    </source>
</evidence>
<dbReference type="OrthoDB" id="10268090at2759"/>
<keyword evidence="2" id="KW-1133">Transmembrane helix</keyword>
<dbReference type="AlphaFoldDB" id="A0A1J1ISR7"/>
<dbReference type="GO" id="GO:0005811">
    <property type="term" value="C:lipid droplet"/>
    <property type="evidence" value="ECO:0007669"/>
    <property type="project" value="TreeGrafter"/>
</dbReference>
<feature type="transmembrane region" description="Helical" evidence="2">
    <location>
        <begin position="277"/>
        <end position="298"/>
    </location>
</feature>
<dbReference type="GO" id="GO:0005886">
    <property type="term" value="C:plasma membrane"/>
    <property type="evidence" value="ECO:0007669"/>
    <property type="project" value="TreeGrafter"/>
</dbReference>
<proteinExistence type="inferred from homology"/>
<reference evidence="4 5" key="1">
    <citation type="submission" date="2015-04" db="EMBL/GenBank/DDBJ databases">
        <authorList>
            <person name="Syromyatnikov M.Y."/>
            <person name="Popov V.N."/>
        </authorList>
    </citation>
    <scope>NUCLEOTIDE SEQUENCE [LARGE SCALE GENOMIC DNA]</scope>
</reference>
<feature type="domain" description="Saccharopine dehydrogenase NADP binding" evidence="3">
    <location>
        <begin position="8"/>
        <end position="139"/>
    </location>
</feature>
<dbReference type="InterPro" id="IPR051276">
    <property type="entry name" value="Saccharopine_DH-like_oxidrdct"/>
</dbReference>
<evidence type="ECO:0000313" key="5">
    <source>
        <dbReference type="Proteomes" id="UP000183832"/>
    </source>
</evidence>
<dbReference type="STRING" id="568069.A0A1J1ISR7"/>
<dbReference type="GO" id="GO:0009247">
    <property type="term" value="P:glycolipid biosynthetic process"/>
    <property type="evidence" value="ECO:0007669"/>
    <property type="project" value="TreeGrafter"/>
</dbReference>
<evidence type="ECO:0000313" key="4">
    <source>
        <dbReference type="EMBL" id="CRL03283.1"/>
    </source>
</evidence>
<dbReference type="PANTHER" id="PTHR12286">
    <property type="entry name" value="SACCHAROPINE DEHYDROGENASE-LIKE OXIDOREDUCTASE"/>
    <property type="match status" value="1"/>
</dbReference>
<accession>A0A1J1ISR7</accession>
<keyword evidence="2" id="KW-0472">Membrane</keyword>